<keyword evidence="7" id="KW-0560">Oxidoreductase</keyword>
<evidence type="ECO:0000256" key="6">
    <source>
        <dbReference type="ARBA" id="ARBA00022827"/>
    </source>
</evidence>
<dbReference type="InterPro" id="IPR004099">
    <property type="entry name" value="Pyr_nucl-diS_OxRdtase_dimer"/>
</dbReference>
<dbReference type="EMBL" id="CAEZWE010000090">
    <property type="protein sequence ID" value="CAB4663831.1"/>
    <property type="molecule type" value="Genomic_DNA"/>
</dbReference>
<dbReference type="GO" id="GO:0006103">
    <property type="term" value="P:2-oxoglutarate metabolic process"/>
    <property type="evidence" value="ECO:0007669"/>
    <property type="project" value="TreeGrafter"/>
</dbReference>
<evidence type="ECO:0000256" key="5">
    <source>
        <dbReference type="ARBA" id="ARBA00022630"/>
    </source>
</evidence>
<evidence type="ECO:0000256" key="9">
    <source>
        <dbReference type="ARBA" id="ARBA00023157"/>
    </source>
</evidence>
<feature type="domain" description="Pyridine nucleotide-disulphide oxidoreductase dimerisation" evidence="11">
    <location>
        <begin position="375"/>
        <end position="487"/>
    </location>
</feature>
<dbReference type="NCBIfam" id="TIGR01350">
    <property type="entry name" value="lipoamide_DH"/>
    <property type="match status" value="1"/>
</dbReference>
<dbReference type="PRINTS" id="PR00411">
    <property type="entry name" value="PNDRDTASEI"/>
</dbReference>
<protein>
    <submittedName>
        <fullName evidence="13">Unannotated protein</fullName>
    </submittedName>
</protein>
<keyword evidence="4" id="KW-0963">Cytoplasm</keyword>
<dbReference type="PANTHER" id="PTHR22912:SF217">
    <property type="entry name" value="DIHYDROLIPOYL DEHYDROGENASE"/>
    <property type="match status" value="1"/>
</dbReference>
<dbReference type="GO" id="GO:0050660">
    <property type="term" value="F:flavin adenine dinucleotide binding"/>
    <property type="evidence" value="ECO:0007669"/>
    <property type="project" value="InterPro"/>
</dbReference>
<dbReference type="Gene3D" id="3.50.50.60">
    <property type="entry name" value="FAD/NAD(P)-binding domain"/>
    <property type="match status" value="2"/>
</dbReference>
<evidence type="ECO:0000256" key="10">
    <source>
        <dbReference type="ARBA" id="ARBA00023284"/>
    </source>
</evidence>
<dbReference type="GO" id="GO:0005737">
    <property type="term" value="C:cytoplasm"/>
    <property type="evidence" value="ECO:0007669"/>
    <property type="project" value="UniProtKB-SubCell"/>
</dbReference>
<evidence type="ECO:0000259" key="11">
    <source>
        <dbReference type="Pfam" id="PF02852"/>
    </source>
</evidence>
<feature type="domain" description="FAD/NAD(P)-binding" evidence="12">
    <location>
        <begin position="37"/>
        <end position="355"/>
    </location>
</feature>
<reference evidence="13" key="1">
    <citation type="submission" date="2020-05" db="EMBL/GenBank/DDBJ databases">
        <authorList>
            <person name="Chiriac C."/>
            <person name="Salcher M."/>
            <person name="Ghai R."/>
            <person name="Kavagutti S V."/>
        </authorList>
    </citation>
    <scope>NUCLEOTIDE SEQUENCE</scope>
</reference>
<comment type="similarity">
    <text evidence="3">Belongs to the class-I pyridine nucleotide-disulfide oxidoreductase family.</text>
</comment>
<dbReference type="InterPro" id="IPR001100">
    <property type="entry name" value="Pyr_nuc-diS_OxRdtase"/>
</dbReference>
<dbReference type="InterPro" id="IPR006258">
    <property type="entry name" value="Lipoamide_DH"/>
</dbReference>
<dbReference type="PROSITE" id="PS00076">
    <property type="entry name" value="PYRIDINE_REDOX_1"/>
    <property type="match status" value="1"/>
</dbReference>
<keyword evidence="10" id="KW-0676">Redox-active center</keyword>
<sequence length="498" mass="51652">MQAPNLSGLHSSNGYRVGVGHSVVADVIGENPMADQFDLVIVGGGPGGYAAAFYGASAGLNVALIEKDTIGGTCLNRGCIPAKAFLETAAARRHAEHASDFGIAVTVGTTDFAVAQARKQKIVDGLVKGLTGLTKSKKVTYMLGVGSLNSDNSVTVVGDDGATTKVVGRSVILAAGSVPRVIPGFEPGGPIMTSDEVLMLDRIPARIAVIGGGAIGCEFASTFADLGAQVTILEGLPKILPGLDADLANVVVRSFQKKKIDIKTGVAVTGHTPTGSGSTVVQFGEGESLEVDAVIVSIGRRPFADQLGLAQTSVAVSDRGFVEVDEYCRTSVPQVFAIGDLINTPQLAHVAYAEAIVAVKQVLGETVIPVDYDRVPWAIYCSPEVAWAGPGEEAARAAGYDVVVAKHQFRANSRAQILGETDGLVKIIAKKNADGTAGQVLGVHMVGPWVTEQLSGGYLAVNWEANVEEIAHFLQPHPSLSELFGETAMSLTGRSINA</sequence>
<dbReference type="SUPFAM" id="SSF51905">
    <property type="entry name" value="FAD/NAD(P)-binding domain"/>
    <property type="match status" value="1"/>
</dbReference>
<evidence type="ECO:0000256" key="4">
    <source>
        <dbReference type="ARBA" id="ARBA00022490"/>
    </source>
</evidence>
<evidence type="ECO:0000256" key="2">
    <source>
        <dbReference type="ARBA" id="ARBA00004496"/>
    </source>
</evidence>
<dbReference type="InterPro" id="IPR023753">
    <property type="entry name" value="FAD/NAD-binding_dom"/>
</dbReference>
<name>A0A6J6LQ11_9ZZZZ</name>
<comment type="subcellular location">
    <subcellularLocation>
        <location evidence="2">Cytoplasm</location>
    </subcellularLocation>
</comment>
<dbReference type="InterPro" id="IPR036188">
    <property type="entry name" value="FAD/NAD-bd_sf"/>
</dbReference>
<dbReference type="PIRSF" id="PIRSF000350">
    <property type="entry name" value="Mercury_reductase_MerA"/>
    <property type="match status" value="1"/>
</dbReference>
<dbReference type="Pfam" id="PF07992">
    <property type="entry name" value="Pyr_redox_2"/>
    <property type="match status" value="1"/>
</dbReference>
<keyword evidence="6" id="KW-0274">FAD</keyword>
<keyword evidence="9" id="KW-1015">Disulfide bond</keyword>
<evidence type="ECO:0000256" key="3">
    <source>
        <dbReference type="ARBA" id="ARBA00007532"/>
    </source>
</evidence>
<keyword evidence="8" id="KW-0520">NAD</keyword>
<dbReference type="PANTHER" id="PTHR22912">
    <property type="entry name" value="DISULFIDE OXIDOREDUCTASE"/>
    <property type="match status" value="1"/>
</dbReference>
<keyword evidence="5" id="KW-0285">Flavoprotein</keyword>
<dbReference type="Gene3D" id="3.30.390.30">
    <property type="match status" value="1"/>
</dbReference>
<dbReference type="InterPro" id="IPR016156">
    <property type="entry name" value="FAD/NAD-linked_Rdtase_dimer_sf"/>
</dbReference>
<evidence type="ECO:0000313" key="13">
    <source>
        <dbReference type="EMBL" id="CAB4663831.1"/>
    </source>
</evidence>
<evidence type="ECO:0000256" key="8">
    <source>
        <dbReference type="ARBA" id="ARBA00023027"/>
    </source>
</evidence>
<evidence type="ECO:0000256" key="1">
    <source>
        <dbReference type="ARBA" id="ARBA00001974"/>
    </source>
</evidence>
<dbReference type="Pfam" id="PF02852">
    <property type="entry name" value="Pyr_redox_dim"/>
    <property type="match status" value="1"/>
</dbReference>
<comment type="cofactor">
    <cofactor evidence="1">
        <name>FAD</name>
        <dbReference type="ChEBI" id="CHEBI:57692"/>
    </cofactor>
</comment>
<accession>A0A6J6LQ11</accession>
<gene>
    <name evidence="13" type="ORF">UFOPK2169_01592</name>
</gene>
<evidence type="ECO:0000256" key="7">
    <source>
        <dbReference type="ARBA" id="ARBA00023002"/>
    </source>
</evidence>
<dbReference type="InterPro" id="IPR050151">
    <property type="entry name" value="Class-I_Pyr_Nuc-Dis_Oxidored"/>
</dbReference>
<dbReference type="PRINTS" id="PR00368">
    <property type="entry name" value="FADPNR"/>
</dbReference>
<dbReference type="InterPro" id="IPR012999">
    <property type="entry name" value="Pyr_OxRdtase_I_AS"/>
</dbReference>
<dbReference type="SUPFAM" id="SSF55424">
    <property type="entry name" value="FAD/NAD-linked reductases, dimerisation (C-terminal) domain"/>
    <property type="match status" value="1"/>
</dbReference>
<dbReference type="GO" id="GO:0004148">
    <property type="term" value="F:dihydrolipoyl dehydrogenase (NADH) activity"/>
    <property type="evidence" value="ECO:0007669"/>
    <property type="project" value="InterPro"/>
</dbReference>
<organism evidence="13">
    <name type="scientific">freshwater metagenome</name>
    <dbReference type="NCBI Taxonomy" id="449393"/>
    <lineage>
        <taxon>unclassified sequences</taxon>
        <taxon>metagenomes</taxon>
        <taxon>ecological metagenomes</taxon>
    </lineage>
</organism>
<dbReference type="FunFam" id="3.30.390.30:FF:000001">
    <property type="entry name" value="Dihydrolipoyl dehydrogenase"/>
    <property type="match status" value="1"/>
</dbReference>
<evidence type="ECO:0000259" key="12">
    <source>
        <dbReference type="Pfam" id="PF07992"/>
    </source>
</evidence>
<dbReference type="AlphaFoldDB" id="A0A6J6LQ11"/>
<proteinExistence type="inferred from homology"/>